<proteinExistence type="predicted"/>
<sequence>MIGRGPNSYLNDSPIAEALINRISVPYVVCTIPPTPNPTCPFPQLTINGWTYLVGWTGTVYTIPVDANNFTFVDQGYYVPPTTGVYTFCSLVDNGAYLFFGDGNAFECDTGIVDPNSVPILEQYYTSQPTGGSINPQKCVTKSLVAGYAYPFRFVFGQWGVGGYFNYFTVSLPGQPVINPADNTPDNFTGYAYPLLCTPQPPDKIVTTTVPGTRVGTLTVTPATDCTHPCTTSVIVTALPTGACVLTTLQPSCAPASPSGFKLYYYPNSLDTSAIGSQIGRGPNGYLNETAIAEALTNRVSIAFNSVGSPFSVPVNTNNFTFVDQGYYVPPTTGVYTFCSLVDNGAYLFLGDGSAFDCDTGVINPASVPLLEHYYTSEASGGSINGQKCVNKSLVADYAYPFRFVYGQWGGGFFNYFTVSLPGQPVINPSGNTPDDFTGRAYPLLCVPDKIVTTTVPGTRLGTQTVTPLAGCTHPCTTSVIVTAIPTEACVLATLQPSCAPASPSGFKAYYYPNDVGTGGIGSMIGRGPNSYLNDSPIAETLINRISVPYVVCTIPPTPNPTCPFPQLTINSWTYLVGWTGTVYTIPVDANNFTFVDQGYYVPPTTGIYTFCSLVDNGAYLFFGDGNAFECSTGIVNPASIPVLEQYYTSQPTGGSINGQKCVTKYLVAGFAYPFRFVFGQWGVGGYFNYFTVSLPGQPVINPADNTPDNFTGYAYPLLCG</sequence>
<feature type="domain" description="PA14" evidence="1">
    <location>
        <begin position="546"/>
        <end position="711"/>
    </location>
</feature>
<dbReference type="AlphaFoldDB" id="A0A151GFE3"/>
<dbReference type="Gene3D" id="2.60.120.1560">
    <property type="match status" value="3"/>
</dbReference>
<evidence type="ECO:0000259" key="1">
    <source>
        <dbReference type="PROSITE" id="PS51820"/>
    </source>
</evidence>
<dbReference type="InterPro" id="IPR037524">
    <property type="entry name" value="PA14/GLEYA"/>
</dbReference>
<dbReference type="STRING" id="98403.A0A151GFE3"/>
<dbReference type="RefSeq" id="XP_040655160.1">
    <property type="nucleotide sequence ID" value="XM_040805056.1"/>
</dbReference>
<gene>
    <name evidence="2" type="ORF">DCS_07772</name>
</gene>
<dbReference type="PROSITE" id="PS51820">
    <property type="entry name" value="PA14"/>
    <property type="match status" value="3"/>
</dbReference>
<reference evidence="2 3" key="1">
    <citation type="journal article" date="2016" name="Sci. Rep.">
        <title>Insights into Adaptations to a Near-Obligate Nematode Endoparasitic Lifestyle from the Finished Genome of Drechmeria coniospora.</title>
        <authorList>
            <person name="Zhang L."/>
            <person name="Zhou Z."/>
            <person name="Guo Q."/>
            <person name="Fokkens L."/>
            <person name="Miskei M."/>
            <person name="Pocsi I."/>
            <person name="Zhang W."/>
            <person name="Chen M."/>
            <person name="Wang L."/>
            <person name="Sun Y."/>
            <person name="Donzelli B.G."/>
            <person name="Gibson D.M."/>
            <person name="Nelson D.R."/>
            <person name="Luo J.G."/>
            <person name="Rep M."/>
            <person name="Liu H."/>
            <person name="Yang S."/>
            <person name="Wang J."/>
            <person name="Krasnoff S.B."/>
            <person name="Xu Y."/>
            <person name="Molnar I."/>
            <person name="Lin M."/>
        </authorList>
    </citation>
    <scope>NUCLEOTIDE SEQUENCE [LARGE SCALE GENOMIC DNA]</scope>
    <source>
        <strain evidence="2 3">ARSEF 6962</strain>
    </source>
</reference>
<accession>A0A151GFE3</accession>
<dbReference type="InParanoid" id="A0A151GFE3"/>
<comment type="caution">
    <text evidence="2">The sequence shown here is derived from an EMBL/GenBank/DDBJ whole genome shotgun (WGS) entry which is preliminary data.</text>
</comment>
<dbReference type="InterPro" id="IPR018871">
    <property type="entry name" value="GLEYA_adhesin_domain"/>
</dbReference>
<feature type="domain" description="PA14" evidence="1">
    <location>
        <begin position="256"/>
        <end position="437"/>
    </location>
</feature>
<feature type="domain" description="PA14" evidence="1">
    <location>
        <begin position="23"/>
        <end position="188"/>
    </location>
</feature>
<dbReference type="EMBL" id="LAYC01000003">
    <property type="protein sequence ID" value="KYK55808.1"/>
    <property type="molecule type" value="Genomic_DNA"/>
</dbReference>
<keyword evidence="3" id="KW-1185">Reference proteome</keyword>
<dbReference type="Pfam" id="PF10528">
    <property type="entry name" value="GLEYA"/>
    <property type="match status" value="3"/>
</dbReference>
<evidence type="ECO:0000313" key="2">
    <source>
        <dbReference type="EMBL" id="KYK55808.1"/>
    </source>
</evidence>
<dbReference type="Proteomes" id="UP000076580">
    <property type="component" value="Chromosome 03"/>
</dbReference>
<dbReference type="GeneID" id="63720415"/>
<organism evidence="2 3">
    <name type="scientific">Drechmeria coniospora</name>
    <name type="common">Nematophagous fungus</name>
    <name type="synonym">Meria coniospora</name>
    <dbReference type="NCBI Taxonomy" id="98403"/>
    <lineage>
        <taxon>Eukaryota</taxon>
        <taxon>Fungi</taxon>
        <taxon>Dikarya</taxon>
        <taxon>Ascomycota</taxon>
        <taxon>Pezizomycotina</taxon>
        <taxon>Sordariomycetes</taxon>
        <taxon>Hypocreomycetidae</taxon>
        <taxon>Hypocreales</taxon>
        <taxon>Ophiocordycipitaceae</taxon>
        <taxon>Drechmeria</taxon>
    </lineage>
</organism>
<name>A0A151GFE3_DRECN</name>
<evidence type="ECO:0000313" key="3">
    <source>
        <dbReference type="Proteomes" id="UP000076580"/>
    </source>
</evidence>
<protein>
    <recommendedName>
        <fullName evidence="1">PA14 domain-containing protein</fullName>
    </recommendedName>
</protein>